<dbReference type="PANTHER" id="PTHR43761">
    <property type="entry name" value="D-ISOMER SPECIFIC 2-HYDROXYACID DEHYDROGENASE FAMILY PROTEIN (AFU_ORTHOLOGUE AFUA_1G13630)"/>
    <property type="match status" value="1"/>
</dbReference>
<proteinExistence type="inferred from homology"/>
<comment type="similarity">
    <text evidence="1 4">Belongs to the D-isomer specific 2-hydroxyacid dehydrogenase family.</text>
</comment>
<evidence type="ECO:0000313" key="7">
    <source>
        <dbReference type="EMBL" id="KAJ7302907.1"/>
    </source>
</evidence>
<dbReference type="SUPFAM" id="SSF52283">
    <property type="entry name" value="Formate/glycerate dehydrogenase catalytic domain-like"/>
    <property type="match status" value="1"/>
</dbReference>
<dbReference type="Gene3D" id="3.40.50.720">
    <property type="entry name" value="NAD(P)-binding Rossmann-like Domain"/>
    <property type="match status" value="2"/>
</dbReference>
<dbReference type="InterPro" id="IPR006139">
    <property type="entry name" value="D-isomer_2_OHA_DH_cat_dom"/>
</dbReference>
<organism evidence="7 8">
    <name type="scientific">Mycena albidolilacea</name>
    <dbReference type="NCBI Taxonomy" id="1033008"/>
    <lineage>
        <taxon>Eukaryota</taxon>
        <taxon>Fungi</taxon>
        <taxon>Dikarya</taxon>
        <taxon>Basidiomycota</taxon>
        <taxon>Agaricomycotina</taxon>
        <taxon>Agaricomycetes</taxon>
        <taxon>Agaricomycetidae</taxon>
        <taxon>Agaricales</taxon>
        <taxon>Marasmiineae</taxon>
        <taxon>Mycenaceae</taxon>
        <taxon>Mycena</taxon>
    </lineage>
</organism>
<evidence type="ECO:0000256" key="1">
    <source>
        <dbReference type="ARBA" id="ARBA00005854"/>
    </source>
</evidence>
<feature type="domain" description="D-isomer specific 2-hydroxyacid dehydrogenase NAD-binding" evidence="6">
    <location>
        <begin position="116"/>
        <end position="307"/>
    </location>
</feature>
<evidence type="ECO:0000256" key="2">
    <source>
        <dbReference type="ARBA" id="ARBA00023002"/>
    </source>
</evidence>
<dbReference type="GO" id="GO:0016616">
    <property type="term" value="F:oxidoreductase activity, acting on the CH-OH group of donors, NAD or NADP as acceptor"/>
    <property type="evidence" value="ECO:0007669"/>
    <property type="project" value="InterPro"/>
</dbReference>
<dbReference type="Proteomes" id="UP001218218">
    <property type="component" value="Unassembled WGS sequence"/>
</dbReference>
<dbReference type="GO" id="GO:0051287">
    <property type="term" value="F:NAD binding"/>
    <property type="evidence" value="ECO:0007669"/>
    <property type="project" value="InterPro"/>
</dbReference>
<dbReference type="SUPFAM" id="SSF51735">
    <property type="entry name" value="NAD(P)-binding Rossmann-fold domains"/>
    <property type="match status" value="1"/>
</dbReference>
<evidence type="ECO:0000313" key="8">
    <source>
        <dbReference type="Proteomes" id="UP001218218"/>
    </source>
</evidence>
<evidence type="ECO:0000259" key="6">
    <source>
        <dbReference type="Pfam" id="PF02826"/>
    </source>
</evidence>
<dbReference type="Pfam" id="PF00389">
    <property type="entry name" value="2-Hacid_dh"/>
    <property type="match status" value="1"/>
</dbReference>
<accession>A0AAD7E8F6</accession>
<dbReference type="InterPro" id="IPR029753">
    <property type="entry name" value="D-isomer_DH_CS"/>
</dbReference>
<keyword evidence="3" id="KW-0520">NAD</keyword>
<feature type="domain" description="D-isomer specific 2-hydroxyacid dehydrogenase catalytic" evidence="5">
    <location>
        <begin position="22"/>
        <end position="334"/>
    </location>
</feature>
<dbReference type="PANTHER" id="PTHR43761:SF1">
    <property type="entry name" value="D-ISOMER SPECIFIC 2-HYDROXYACID DEHYDROGENASE CATALYTIC DOMAIN-CONTAINING PROTEIN-RELATED"/>
    <property type="match status" value="1"/>
</dbReference>
<evidence type="ECO:0000256" key="3">
    <source>
        <dbReference type="ARBA" id="ARBA00023027"/>
    </source>
</evidence>
<keyword evidence="8" id="KW-1185">Reference proteome</keyword>
<comment type="caution">
    <text evidence="7">The sequence shown here is derived from an EMBL/GenBank/DDBJ whole genome shotgun (WGS) entry which is preliminary data.</text>
</comment>
<protein>
    <submittedName>
        <fullName evidence="7">4-phosphoerythronate dehydrogenase</fullName>
    </submittedName>
</protein>
<dbReference type="AlphaFoldDB" id="A0AAD7E8F6"/>
<dbReference type="Pfam" id="PF02826">
    <property type="entry name" value="2-Hacid_dh_C"/>
    <property type="match status" value="1"/>
</dbReference>
<keyword evidence="2 4" id="KW-0560">Oxidoreductase</keyword>
<name>A0AAD7E8F6_9AGAR</name>
<evidence type="ECO:0000256" key="4">
    <source>
        <dbReference type="RuleBase" id="RU003719"/>
    </source>
</evidence>
<evidence type="ECO:0000259" key="5">
    <source>
        <dbReference type="Pfam" id="PF00389"/>
    </source>
</evidence>
<dbReference type="EMBL" id="JARIHO010000110">
    <property type="protein sequence ID" value="KAJ7302907.1"/>
    <property type="molecule type" value="Genomic_DNA"/>
</dbReference>
<reference evidence="7" key="1">
    <citation type="submission" date="2023-03" db="EMBL/GenBank/DDBJ databases">
        <title>Massive genome expansion in bonnet fungi (Mycena s.s.) driven by repeated elements and novel gene families across ecological guilds.</title>
        <authorList>
            <consortium name="Lawrence Berkeley National Laboratory"/>
            <person name="Harder C.B."/>
            <person name="Miyauchi S."/>
            <person name="Viragh M."/>
            <person name="Kuo A."/>
            <person name="Thoen E."/>
            <person name="Andreopoulos B."/>
            <person name="Lu D."/>
            <person name="Skrede I."/>
            <person name="Drula E."/>
            <person name="Henrissat B."/>
            <person name="Morin E."/>
            <person name="Kohler A."/>
            <person name="Barry K."/>
            <person name="LaButti K."/>
            <person name="Morin E."/>
            <person name="Salamov A."/>
            <person name="Lipzen A."/>
            <person name="Mereny Z."/>
            <person name="Hegedus B."/>
            <person name="Baldrian P."/>
            <person name="Stursova M."/>
            <person name="Weitz H."/>
            <person name="Taylor A."/>
            <person name="Grigoriev I.V."/>
            <person name="Nagy L.G."/>
            <person name="Martin F."/>
            <person name="Kauserud H."/>
        </authorList>
    </citation>
    <scope>NUCLEOTIDE SEQUENCE</scope>
    <source>
        <strain evidence="7">CBHHK002</strain>
    </source>
</reference>
<sequence length="342" mass="37443">MASFQRTILYPQLMPDDTEATQSIEQKLFGDDTHIIRLDVERLSDVPDEICKTVHGLMVLHLQVTDADLERFPLLRAIVRMGVGTDDLDIAAAAKRNIAVHNVPGYGTDTVATHTIGLILTLLRDIHAYHDRLRKAPNLQEAWIAEPSVRSHDPSALTLGLIGCGRIGGRVAEIAMALKFHVVAFDPFVDIDQFYDGITQLGTAEEVCKVANVLTLHTPLTDETDGMIGAHQLRLLPDNALVINTSRGEVIHLDALDAAIRSGRVAGAALDVLPNEHALNPLPKLIEAYRAGDEFICDRLILTPHSAFLSKQSLENIHIMSAETMCDALAGKRTNLIKPGKF</sequence>
<dbReference type="InterPro" id="IPR036291">
    <property type="entry name" value="NAD(P)-bd_dom_sf"/>
</dbReference>
<dbReference type="InterPro" id="IPR006140">
    <property type="entry name" value="D-isomer_DH_NAD-bd"/>
</dbReference>
<dbReference type="InterPro" id="IPR050418">
    <property type="entry name" value="D-iso_2-hydroxyacid_DH_PdxB"/>
</dbReference>
<dbReference type="PROSITE" id="PS00670">
    <property type="entry name" value="D_2_HYDROXYACID_DH_2"/>
    <property type="match status" value="1"/>
</dbReference>
<gene>
    <name evidence="7" type="ORF">DFH08DRAFT_904625</name>
</gene>